<dbReference type="Proteomes" id="UP000605970">
    <property type="component" value="Unassembled WGS sequence"/>
</dbReference>
<evidence type="ECO:0000256" key="4">
    <source>
        <dbReference type="ARBA" id="ARBA00022692"/>
    </source>
</evidence>
<dbReference type="PROSITE" id="PS50929">
    <property type="entry name" value="ABC_TM1F"/>
    <property type="match status" value="2"/>
</dbReference>
<dbReference type="InterPro" id="IPR003593">
    <property type="entry name" value="AAA+_ATPase"/>
</dbReference>
<feature type="transmembrane region" description="Helical" evidence="11">
    <location>
        <begin position="300"/>
        <end position="320"/>
    </location>
</feature>
<accession>A0A8S9ZU04</accession>
<dbReference type="SMART" id="SM00382">
    <property type="entry name" value="AAA"/>
    <property type="match status" value="2"/>
</dbReference>
<dbReference type="GO" id="GO:0012505">
    <property type="term" value="C:endomembrane system"/>
    <property type="evidence" value="ECO:0007669"/>
    <property type="project" value="UniProtKB-SubCell"/>
</dbReference>
<evidence type="ECO:0000256" key="10">
    <source>
        <dbReference type="SAM" id="MobiDB-lite"/>
    </source>
</evidence>
<dbReference type="InterPro" id="IPR003439">
    <property type="entry name" value="ABC_transporter-like_ATP-bd"/>
</dbReference>
<dbReference type="Gene3D" id="1.20.1560.10">
    <property type="entry name" value="ABC transporter type 1, transmembrane domain"/>
    <property type="match status" value="2"/>
</dbReference>
<feature type="domain" description="ABC transmembrane type-1" evidence="13">
    <location>
        <begin position="163"/>
        <end position="444"/>
    </location>
</feature>
<comment type="similarity">
    <text evidence="2">Belongs to the ABC transporter superfamily. ABCC family. Conjugate transporter (TC 3.A.1.208) subfamily.</text>
</comment>
<gene>
    <name evidence="14" type="ORF">Mgra_00003701</name>
</gene>
<evidence type="ECO:0000256" key="1">
    <source>
        <dbReference type="ARBA" id="ARBA00004127"/>
    </source>
</evidence>
<evidence type="ECO:0000256" key="5">
    <source>
        <dbReference type="ARBA" id="ARBA00022737"/>
    </source>
</evidence>
<organism evidence="14 15">
    <name type="scientific">Meloidogyne graminicola</name>
    <dbReference type="NCBI Taxonomy" id="189291"/>
    <lineage>
        <taxon>Eukaryota</taxon>
        <taxon>Metazoa</taxon>
        <taxon>Ecdysozoa</taxon>
        <taxon>Nematoda</taxon>
        <taxon>Chromadorea</taxon>
        <taxon>Rhabditida</taxon>
        <taxon>Tylenchina</taxon>
        <taxon>Tylenchomorpha</taxon>
        <taxon>Tylenchoidea</taxon>
        <taxon>Meloidogynidae</taxon>
        <taxon>Meloidogyninae</taxon>
        <taxon>Meloidogyne</taxon>
    </lineage>
</organism>
<dbReference type="EMBL" id="JABEBT010000026">
    <property type="protein sequence ID" value="KAF7636756.1"/>
    <property type="molecule type" value="Genomic_DNA"/>
</dbReference>
<dbReference type="PANTHER" id="PTHR24223:SF342">
    <property type="entry name" value="MULTIDRUG RESISTANCE-ASSOCIATED PROTEIN 1"/>
    <property type="match status" value="1"/>
</dbReference>
<feature type="domain" description="ABC transmembrane type-1" evidence="13">
    <location>
        <begin position="839"/>
        <end position="1123"/>
    </location>
</feature>
<evidence type="ECO:0000256" key="6">
    <source>
        <dbReference type="ARBA" id="ARBA00022741"/>
    </source>
</evidence>
<evidence type="ECO:0000259" key="13">
    <source>
        <dbReference type="PROSITE" id="PS50929"/>
    </source>
</evidence>
<feature type="compositionally biased region" description="Basic residues" evidence="10">
    <location>
        <begin position="120"/>
        <end position="131"/>
    </location>
</feature>
<dbReference type="CDD" id="cd03244">
    <property type="entry name" value="ABCC_MRP_domain2"/>
    <property type="match status" value="1"/>
</dbReference>
<feature type="transmembrane region" description="Helical" evidence="11">
    <location>
        <begin position="195"/>
        <end position="216"/>
    </location>
</feature>
<evidence type="ECO:0000256" key="11">
    <source>
        <dbReference type="SAM" id="Phobius"/>
    </source>
</evidence>
<dbReference type="PROSITE" id="PS50893">
    <property type="entry name" value="ABC_TRANSPORTER_2"/>
    <property type="match status" value="2"/>
</dbReference>
<proteinExistence type="inferred from homology"/>
<feature type="transmembrane region" description="Helical" evidence="11">
    <location>
        <begin position="1092"/>
        <end position="1115"/>
    </location>
</feature>
<protein>
    <submittedName>
        <fullName evidence="14">Uncharacterized protein</fullName>
    </submittedName>
</protein>
<dbReference type="CDD" id="cd18595">
    <property type="entry name" value="ABC_6TM_MRP1_2_3_6_D1_like"/>
    <property type="match status" value="1"/>
</dbReference>
<dbReference type="GO" id="GO:0016020">
    <property type="term" value="C:membrane"/>
    <property type="evidence" value="ECO:0007669"/>
    <property type="project" value="InterPro"/>
</dbReference>
<dbReference type="InterPro" id="IPR011527">
    <property type="entry name" value="ABC1_TM_dom"/>
</dbReference>
<dbReference type="FunFam" id="3.40.50.300:FF:000997">
    <property type="entry name" value="Multidrug resistance-associated protein 1"/>
    <property type="match status" value="1"/>
</dbReference>
<dbReference type="FunFam" id="3.40.50.300:FF:000074">
    <property type="entry name" value="Multidrug resistance-associated protein 5 isoform 1"/>
    <property type="match status" value="1"/>
</dbReference>
<feature type="transmembrane region" description="Helical" evidence="11">
    <location>
        <begin position="829"/>
        <end position="850"/>
    </location>
</feature>
<keyword evidence="9 11" id="KW-0472">Membrane</keyword>
<feature type="transmembrane region" description="Helical" evidence="11">
    <location>
        <begin position="386"/>
        <end position="406"/>
    </location>
</feature>
<evidence type="ECO:0000256" key="9">
    <source>
        <dbReference type="ARBA" id="ARBA00023136"/>
    </source>
</evidence>
<dbReference type="InterPro" id="IPR017871">
    <property type="entry name" value="ABC_transporter-like_CS"/>
</dbReference>
<evidence type="ECO:0000313" key="14">
    <source>
        <dbReference type="EMBL" id="KAF7636756.1"/>
    </source>
</evidence>
<keyword evidence="15" id="KW-1185">Reference proteome</keyword>
<dbReference type="CDD" id="cd18603">
    <property type="entry name" value="ABC_6TM_MRP1_2_3_6_D2_like"/>
    <property type="match status" value="1"/>
</dbReference>
<dbReference type="GO" id="GO:0016887">
    <property type="term" value="F:ATP hydrolysis activity"/>
    <property type="evidence" value="ECO:0007669"/>
    <property type="project" value="InterPro"/>
</dbReference>
<evidence type="ECO:0000256" key="3">
    <source>
        <dbReference type="ARBA" id="ARBA00022448"/>
    </source>
</evidence>
<evidence type="ECO:0000259" key="12">
    <source>
        <dbReference type="PROSITE" id="PS50893"/>
    </source>
</evidence>
<dbReference type="SUPFAM" id="SSF90123">
    <property type="entry name" value="ABC transporter transmembrane region"/>
    <property type="match status" value="2"/>
</dbReference>
<dbReference type="Pfam" id="PF00664">
    <property type="entry name" value="ABC_membrane"/>
    <property type="match status" value="2"/>
</dbReference>
<dbReference type="InterPro" id="IPR050173">
    <property type="entry name" value="ABC_transporter_C-like"/>
</dbReference>
<keyword evidence="6" id="KW-0547">Nucleotide-binding</keyword>
<feature type="transmembrane region" description="Helical" evidence="11">
    <location>
        <begin position="1066"/>
        <end position="1086"/>
    </location>
</feature>
<dbReference type="GO" id="GO:0140359">
    <property type="term" value="F:ABC-type transporter activity"/>
    <property type="evidence" value="ECO:0007669"/>
    <property type="project" value="InterPro"/>
</dbReference>
<evidence type="ECO:0000256" key="2">
    <source>
        <dbReference type="ARBA" id="ARBA00009726"/>
    </source>
</evidence>
<keyword evidence="4 11" id="KW-0812">Transmembrane</keyword>
<sequence>MKKSPENSSSFLSRKTFWWFNSMCALGRRKPLEIEDLYSLNQEETCATLVPQWERLWDKSIRDYYKLKSEAQQKKNEYADSLNGDEAIDIADSLPLVNGGTEHQESLPDYGTLQSNTTTKFKKKTKRKKQQKFSTFKPPPRPLPPPSILGHLIQLFRFTILNAMLVKLFSDLLQFTNPLLLKLLISFTENPSIPLWYGVGLAALMFIASELSSLLLNHYYYLMFRLGVRIQSVLSTAVYKKTLRLSSSSRHKKTVGEIVNLMAIDVDRFQQITPLTHQYWSTPLQVSLALWMLWSQIGASVLSGLGVMLLLLPVNSLITMQTKKYQMRQMTVKDERTKMVNEVLNGIKVIKLYAWEPPMEKVITQLRNKELSLIRKSAFLRTLSDMLNSAVPFLVALSTFATYVLIDPEKNLLTPEIAFVSLTLFNQLRQPMSTVADLISQTVQVSVSNSRLKDFFVSEELVDYIEKLPVESCSSSPPPLTSVQNNAIVIENASFSWDSESQPVLHSLNFTIPKQKLVLIVGTVGSGKSSLLMALLGEMIKLYGHIGVYGRLAYVSQQPWVQNNSVRNNIIFGNVPDEYFYNRVINCCALKHDIDVLPQGDATEIGEKGINLSGGQKSRISLARCVYQNPDIYFLDDPLSAVDSQVGNEIFKELFGPEGLLRHKTRLLVTNELSFLPSADFIIIVKDGRVLSFGTYNDLSQDDTLARLFYDVNLERIKSTDTTCKINFIFRLTSDDNAEMLDNVSDDTDETFMDENAADVENLMGVSVMSTVSTILAKRKYSTSTSYRRRRFTARESSEPSLDVPIIRQLTGVEKVETGRVKPTVYLRYFRAMGFCLSILFFFGMVLSTLSSMARNLWLTEWSNDQSPTGHPSNRSQPVSVRLGVYAGIGFLEVFLMFFGMSALLFGGVSASKNLHAPLLHAIFRAPMYFFDTTPFGRILNRIGKDIETIDFLLPYNVQFFAQCVLQVLSTLIIILISTPMFGIVVIPLAVFYIFVLKYYISTSRQLKRLESITRSPIYSHLSETINGASTIRAYGQVDRFSQILQQKVDAHIQCRYLNYIANRWLSVRLEFIGNCVVLFAAFFAAISRGSISAGVLGLSVSYSLNITFVLNFAVRQISKLETNIVSVERVSEYSNTKPEAEWITDPSKQIPYNWANQGKIEFCDYSTRYRSGLDLVIHHMNVEVHARERIGIVGRTGAGKSSITLALFRMVEPCSGTIFIDGVDITTLGLHDLRSAITIIPQDPILFSGTLRFNMDPFERYTDQEIWTALDHANLREFASTQPNKLEYMITEGGENISVGQRQLVCLARALLRAPHSFILVLDEATAAVDADTDMRIQQSIREHFSHCTVLTIAHRLNTILDYDRVLVMEQGRVKEFDSPQSLNSSLFRLFKPSGPTRTKPLTIMK</sequence>
<evidence type="ECO:0000256" key="7">
    <source>
        <dbReference type="ARBA" id="ARBA00022840"/>
    </source>
</evidence>
<dbReference type="GO" id="GO:0005524">
    <property type="term" value="F:ATP binding"/>
    <property type="evidence" value="ECO:0007669"/>
    <property type="project" value="UniProtKB-KW"/>
</dbReference>
<dbReference type="Pfam" id="PF00005">
    <property type="entry name" value="ABC_tran"/>
    <property type="match status" value="2"/>
</dbReference>
<evidence type="ECO:0000256" key="8">
    <source>
        <dbReference type="ARBA" id="ARBA00022989"/>
    </source>
</evidence>
<dbReference type="PROSITE" id="PS00211">
    <property type="entry name" value="ABC_TRANSPORTER_1"/>
    <property type="match status" value="2"/>
</dbReference>
<keyword evidence="3" id="KW-0813">Transport</keyword>
<comment type="caution">
    <text evidence="14">The sequence shown here is derived from an EMBL/GenBank/DDBJ whole genome shotgun (WGS) entry which is preliminary data.</text>
</comment>
<dbReference type="CDD" id="cd03250">
    <property type="entry name" value="ABCC_MRP_domain1"/>
    <property type="match status" value="1"/>
</dbReference>
<dbReference type="SUPFAM" id="SSF52540">
    <property type="entry name" value="P-loop containing nucleoside triphosphate hydrolases"/>
    <property type="match status" value="2"/>
</dbReference>
<dbReference type="FunFam" id="1.20.1560.10:FF:000100">
    <property type="entry name" value="ABC transporter ATP-binding protein"/>
    <property type="match status" value="1"/>
</dbReference>
<name>A0A8S9ZU04_9BILA</name>
<feature type="domain" description="ABC transporter" evidence="12">
    <location>
        <begin position="488"/>
        <end position="712"/>
    </location>
</feature>
<comment type="subcellular location">
    <subcellularLocation>
        <location evidence="1">Endomembrane system</location>
        <topology evidence="1">Multi-pass membrane protein</topology>
    </subcellularLocation>
</comment>
<dbReference type="PANTHER" id="PTHR24223">
    <property type="entry name" value="ATP-BINDING CASSETTE SUB-FAMILY C"/>
    <property type="match status" value="1"/>
</dbReference>
<feature type="transmembrane region" description="Helical" evidence="11">
    <location>
        <begin position="981"/>
        <end position="1001"/>
    </location>
</feature>
<dbReference type="InterPro" id="IPR027417">
    <property type="entry name" value="P-loop_NTPase"/>
</dbReference>
<feature type="transmembrane region" description="Helical" evidence="11">
    <location>
        <begin position="883"/>
        <end position="909"/>
    </location>
</feature>
<keyword evidence="7" id="KW-0067">ATP-binding</keyword>
<dbReference type="InterPro" id="IPR036640">
    <property type="entry name" value="ABC1_TM_sf"/>
</dbReference>
<feature type="domain" description="ABC transporter" evidence="12">
    <location>
        <begin position="1161"/>
        <end position="1397"/>
    </location>
</feature>
<dbReference type="Gene3D" id="3.40.50.300">
    <property type="entry name" value="P-loop containing nucleotide triphosphate hydrolases"/>
    <property type="match status" value="2"/>
</dbReference>
<reference evidence="14" key="1">
    <citation type="journal article" date="2020" name="Ecol. Evol.">
        <title>Genome structure and content of the rice root-knot nematode (Meloidogyne graminicola).</title>
        <authorList>
            <person name="Phan N.T."/>
            <person name="Danchin E.G.J."/>
            <person name="Klopp C."/>
            <person name="Perfus-Barbeoch L."/>
            <person name="Kozlowski D.K."/>
            <person name="Koutsovoulos G.D."/>
            <person name="Lopez-Roques C."/>
            <person name="Bouchez O."/>
            <person name="Zahm M."/>
            <person name="Besnard G."/>
            <person name="Bellafiore S."/>
        </authorList>
    </citation>
    <scope>NUCLEOTIDE SEQUENCE</scope>
    <source>
        <strain evidence="14">VN-18</strain>
    </source>
</reference>
<dbReference type="OrthoDB" id="6500128at2759"/>
<dbReference type="FunFam" id="1.20.1560.10:FF:000081">
    <property type="entry name" value="Protein CBG24505"/>
    <property type="match status" value="1"/>
</dbReference>
<keyword evidence="8 11" id="KW-1133">Transmembrane helix</keyword>
<feature type="region of interest" description="Disordered" evidence="10">
    <location>
        <begin position="101"/>
        <end position="142"/>
    </location>
</feature>
<keyword evidence="5" id="KW-0677">Repeat</keyword>
<evidence type="ECO:0000313" key="15">
    <source>
        <dbReference type="Proteomes" id="UP000605970"/>
    </source>
</evidence>